<protein>
    <submittedName>
        <fullName evidence="1">Uncharacterized protein</fullName>
    </submittedName>
</protein>
<dbReference type="GO" id="GO:0042254">
    <property type="term" value="P:ribosome biogenesis"/>
    <property type="evidence" value="ECO:0007669"/>
    <property type="project" value="TreeGrafter"/>
</dbReference>
<dbReference type="InterPro" id="IPR015943">
    <property type="entry name" value="WD40/YVTN_repeat-like_dom_sf"/>
</dbReference>
<dbReference type="AlphaFoldDB" id="A0A4Q9KT28"/>
<dbReference type="EMBL" id="PIXR01002677">
    <property type="protein sequence ID" value="TBT97918.1"/>
    <property type="molecule type" value="Genomic_DNA"/>
</dbReference>
<accession>A0A4Q9KT28</accession>
<dbReference type="SUPFAM" id="SSF50978">
    <property type="entry name" value="WD40 repeat-like"/>
    <property type="match status" value="1"/>
</dbReference>
<dbReference type="GO" id="GO:0005730">
    <property type="term" value="C:nucleolus"/>
    <property type="evidence" value="ECO:0007669"/>
    <property type="project" value="TreeGrafter"/>
</dbReference>
<reference evidence="1 2" key="1">
    <citation type="submission" date="2017-12" db="EMBL/GenBank/DDBJ databases">
        <authorList>
            <person name="Pombert J.-F."/>
            <person name="Haag K.L."/>
            <person name="Ebert D."/>
        </authorList>
    </citation>
    <scope>NUCLEOTIDE SEQUENCE [LARGE SCALE GENOMIC DNA]</scope>
    <source>
        <strain evidence="1">IL-BN-2</strain>
    </source>
</reference>
<dbReference type="PANTHER" id="PTHR45903:SF1">
    <property type="entry name" value="GLUTAMATE-RICH WD REPEAT-CONTAINING PROTEIN 1"/>
    <property type="match status" value="1"/>
</dbReference>
<dbReference type="InterPro" id="IPR001680">
    <property type="entry name" value="WD40_rpt"/>
</dbReference>
<organism evidence="1 2">
    <name type="scientific">Hamiltosporidium magnivora</name>
    <dbReference type="NCBI Taxonomy" id="148818"/>
    <lineage>
        <taxon>Eukaryota</taxon>
        <taxon>Fungi</taxon>
        <taxon>Fungi incertae sedis</taxon>
        <taxon>Microsporidia</taxon>
        <taxon>Dubosqiidae</taxon>
        <taxon>Hamiltosporidium</taxon>
    </lineage>
</organism>
<evidence type="ECO:0000313" key="1">
    <source>
        <dbReference type="EMBL" id="TBT97918.1"/>
    </source>
</evidence>
<dbReference type="VEuPathDB" id="MicrosporidiaDB:CWI39_2677p0010"/>
<dbReference type="Proteomes" id="UP000293045">
    <property type="component" value="Unassembled WGS sequence"/>
</dbReference>
<evidence type="ECO:0000313" key="2">
    <source>
        <dbReference type="Proteomes" id="UP000293045"/>
    </source>
</evidence>
<comment type="caution">
    <text evidence="1">The sequence shown here is derived from an EMBL/GenBank/DDBJ whole genome shotgun (WGS) entry which is preliminary data.</text>
</comment>
<dbReference type="PANTHER" id="PTHR45903">
    <property type="entry name" value="GLUTAMATE-RICH WD REPEAT-CONTAINING PROTEIN 1"/>
    <property type="match status" value="1"/>
</dbReference>
<dbReference type="SMART" id="SM00320">
    <property type="entry name" value="WD40"/>
    <property type="match status" value="3"/>
</dbReference>
<proteinExistence type="predicted"/>
<name>A0A4Q9KT28_9MICR</name>
<gene>
    <name evidence="1" type="ORF">CWI39_2677p0010</name>
</gene>
<dbReference type="InterPro" id="IPR036322">
    <property type="entry name" value="WD40_repeat_dom_sf"/>
</dbReference>
<dbReference type="Gene3D" id="2.130.10.10">
    <property type="entry name" value="YVTN repeat-like/Quinoprotein amine dehydrogenase"/>
    <property type="match status" value="1"/>
</dbReference>
<dbReference type="VEuPathDB" id="MicrosporidiaDB:CWI36_0773p0020"/>
<dbReference type="InterPro" id="IPR051972">
    <property type="entry name" value="Glutamate-rich_WD_repeat"/>
</dbReference>
<sequence>MIEEIDIENSNSSDFQSYIPKETTKNLEVDDSAYTLLEYISLDWPAQSFDFISDYKIVTGTNPINDNPKLITLDFKKCDFDKNPNINKNLKIKEHQTNYSFNKIRYNLYTEYVQCISDNNLCFYNSNIKLIKDIYIEQGISYGLTNTDSFTVIGSKCGELLFYNDLFQNITNIKLHNGSVESIVCTDGCIYSGSTDKKVISYDFKSNKPIFELNFDSEINALDFSANTLCVGDDSGIIRLIDIRNTRNIESITWHNTPISSISYVEKDVFISASDEQVALWDTSFEEEWEYHKYIYFVHQGNTFYKDVRVCRGNSNIIFTTALEGITLFSPIK</sequence>